<reference evidence="2 3" key="1">
    <citation type="submission" date="2024-01" db="EMBL/GenBank/DDBJ databases">
        <title>The genomes of 5 underutilized Papilionoideae crops provide insights into root nodulation and disease resistanc.</title>
        <authorList>
            <person name="Jiang F."/>
        </authorList>
    </citation>
    <scope>NUCLEOTIDE SEQUENCE [LARGE SCALE GENOMIC DNA]</scope>
    <source>
        <strain evidence="2">LVBAO_FW01</strain>
        <tissue evidence="2">Leaves</tissue>
    </source>
</reference>
<organism evidence="2 3">
    <name type="scientific">Canavalia gladiata</name>
    <name type="common">Sword bean</name>
    <name type="synonym">Dolichos gladiatus</name>
    <dbReference type="NCBI Taxonomy" id="3824"/>
    <lineage>
        <taxon>Eukaryota</taxon>
        <taxon>Viridiplantae</taxon>
        <taxon>Streptophyta</taxon>
        <taxon>Embryophyta</taxon>
        <taxon>Tracheophyta</taxon>
        <taxon>Spermatophyta</taxon>
        <taxon>Magnoliopsida</taxon>
        <taxon>eudicotyledons</taxon>
        <taxon>Gunneridae</taxon>
        <taxon>Pentapetalae</taxon>
        <taxon>rosids</taxon>
        <taxon>fabids</taxon>
        <taxon>Fabales</taxon>
        <taxon>Fabaceae</taxon>
        <taxon>Papilionoideae</taxon>
        <taxon>50 kb inversion clade</taxon>
        <taxon>NPAAA clade</taxon>
        <taxon>indigoferoid/millettioid clade</taxon>
        <taxon>Phaseoleae</taxon>
        <taxon>Canavalia</taxon>
    </lineage>
</organism>
<evidence type="ECO:0000313" key="3">
    <source>
        <dbReference type="Proteomes" id="UP001367508"/>
    </source>
</evidence>
<protein>
    <submittedName>
        <fullName evidence="2">Uncharacterized protein</fullName>
    </submittedName>
</protein>
<dbReference type="AlphaFoldDB" id="A0AAN9N2Y0"/>
<name>A0AAN9N2Y0_CANGL</name>
<proteinExistence type="predicted"/>
<feature type="chain" id="PRO_5042890140" evidence="1">
    <location>
        <begin position="23"/>
        <end position="199"/>
    </location>
</feature>
<keyword evidence="3" id="KW-1185">Reference proteome</keyword>
<keyword evidence="1" id="KW-0732">Signal</keyword>
<sequence>MSTINYIVLFATLALASGYCDALVDVTITNAMPTQTLFKCSIEGQFTLAKGQNREFLIAEQLTDRCDAKSGPLSLSFVSNKNGPAAPATSLDTPGVTNFYWVTKPDDKIGILLKSPGNRDDDAPFTFCLWLRPIWSEERILKVKTFISVDAETTLVCKTVVAPAPNLVANTFLLSTILLACWLGIEIEGGSLEYGLQDC</sequence>
<comment type="caution">
    <text evidence="2">The sequence shown here is derived from an EMBL/GenBank/DDBJ whole genome shotgun (WGS) entry which is preliminary data.</text>
</comment>
<evidence type="ECO:0000256" key="1">
    <source>
        <dbReference type="SAM" id="SignalP"/>
    </source>
</evidence>
<accession>A0AAN9N2Y0</accession>
<dbReference type="Proteomes" id="UP001367508">
    <property type="component" value="Unassembled WGS sequence"/>
</dbReference>
<evidence type="ECO:0000313" key="2">
    <source>
        <dbReference type="EMBL" id="KAK7362992.1"/>
    </source>
</evidence>
<dbReference type="EMBL" id="JAYMYQ010000001">
    <property type="protein sequence ID" value="KAK7362992.1"/>
    <property type="molecule type" value="Genomic_DNA"/>
</dbReference>
<gene>
    <name evidence="2" type="ORF">VNO77_05117</name>
</gene>
<feature type="signal peptide" evidence="1">
    <location>
        <begin position="1"/>
        <end position="22"/>
    </location>
</feature>